<dbReference type="InterPro" id="IPR038269">
    <property type="entry name" value="SCAN_sf"/>
</dbReference>
<dbReference type="AlphaFoldDB" id="A0A670K1Z7"/>
<evidence type="ECO:0000313" key="4">
    <source>
        <dbReference type="Proteomes" id="UP000472272"/>
    </source>
</evidence>
<sequence>MASLRAQMDEQTQLTLKQKEAMLSKLEQVGVSGETRCRRSWVRRTPSAQRCRASSSGSSVPWRLKTREVCNQFYRLDGQWLKPERHTKQFLAVLPLEMECWVRNVSRRPVPSSSLAEGFLLSQQREKQAEQQVRETSSGCSKGLQTWRESIPKSHPFGKHPRNASAIPFPVHLQLPCFKSLLLFQGKELFADKGLDSSERTLWETRERLLGKD</sequence>
<feature type="domain" description="SCAN box" evidence="2">
    <location>
        <begin position="67"/>
        <end position="103"/>
    </location>
</feature>
<proteinExistence type="predicted"/>
<protein>
    <recommendedName>
        <fullName evidence="2">SCAN box domain-containing protein</fullName>
    </recommendedName>
</protein>
<dbReference type="InterPro" id="IPR050916">
    <property type="entry name" value="SCAN-C2H2_zinc_finger"/>
</dbReference>
<dbReference type="InterPro" id="IPR003309">
    <property type="entry name" value="SCAN_dom"/>
</dbReference>
<evidence type="ECO:0000259" key="2">
    <source>
        <dbReference type="PROSITE" id="PS50804"/>
    </source>
</evidence>
<name>A0A670K1Z7_PODMU</name>
<dbReference type="SUPFAM" id="SSF47353">
    <property type="entry name" value="Retrovirus capsid dimerization domain-like"/>
    <property type="match status" value="1"/>
</dbReference>
<dbReference type="PANTHER" id="PTHR45935:SF15">
    <property type="entry name" value="SCAN BOX DOMAIN-CONTAINING PROTEIN"/>
    <property type="match status" value="1"/>
</dbReference>
<dbReference type="Ensembl" id="ENSPMRT00000031985.1">
    <property type="protein sequence ID" value="ENSPMRP00000030165.1"/>
    <property type="gene ID" value="ENSPMRG00000019500.1"/>
</dbReference>
<accession>A0A670K1Z7</accession>
<evidence type="ECO:0000256" key="1">
    <source>
        <dbReference type="ARBA" id="ARBA00023242"/>
    </source>
</evidence>
<reference evidence="3" key="2">
    <citation type="submission" date="2025-09" db="UniProtKB">
        <authorList>
            <consortium name="Ensembl"/>
        </authorList>
    </citation>
    <scope>IDENTIFICATION</scope>
</reference>
<keyword evidence="1" id="KW-0539">Nucleus</keyword>
<reference evidence="3" key="1">
    <citation type="submission" date="2025-08" db="UniProtKB">
        <authorList>
            <consortium name="Ensembl"/>
        </authorList>
    </citation>
    <scope>IDENTIFICATION</scope>
</reference>
<dbReference type="Gene3D" id="1.10.4020.10">
    <property type="entry name" value="DNA breaking-rejoining enzymes"/>
    <property type="match status" value="1"/>
</dbReference>
<dbReference type="PANTHER" id="PTHR45935">
    <property type="entry name" value="PROTEIN ZBED8-RELATED"/>
    <property type="match status" value="1"/>
</dbReference>
<dbReference type="PROSITE" id="PS50804">
    <property type="entry name" value="SCAN_BOX"/>
    <property type="match status" value="1"/>
</dbReference>
<dbReference type="Proteomes" id="UP000472272">
    <property type="component" value="Unplaced"/>
</dbReference>
<evidence type="ECO:0000313" key="3">
    <source>
        <dbReference type="Ensembl" id="ENSPMRP00000030165.1"/>
    </source>
</evidence>
<organism evidence="3 4">
    <name type="scientific">Podarcis muralis</name>
    <name type="common">Wall lizard</name>
    <name type="synonym">Lacerta muralis</name>
    <dbReference type="NCBI Taxonomy" id="64176"/>
    <lineage>
        <taxon>Eukaryota</taxon>
        <taxon>Metazoa</taxon>
        <taxon>Chordata</taxon>
        <taxon>Craniata</taxon>
        <taxon>Vertebrata</taxon>
        <taxon>Euteleostomi</taxon>
        <taxon>Lepidosauria</taxon>
        <taxon>Squamata</taxon>
        <taxon>Bifurcata</taxon>
        <taxon>Unidentata</taxon>
        <taxon>Episquamata</taxon>
        <taxon>Laterata</taxon>
        <taxon>Lacertibaenia</taxon>
        <taxon>Lacertidae</taxon>
        <taxon>Podarcis</taxon>
    </lineage>
</organism>
<keyword evidence="4" id="KW-1185">Reference proteome</keyword>